<dbReference type="STRING" id="228230.RMCC_1830"/>
<proteinExistence type="predicted"/>
<evidence type="ECO:0000313" key="1">
    <source>
        <dbReference type="EMBL" id="GAS94864.1"/>
    </source>
</evidence>
<keyword evidence="2" id="KW-1185">Reference proteome</keyword>
<evidence type="ECO:0000313" key="2">
    <source>
        <dbReference type="Proteomes" id="UP000069443"/>
    </source>
</evidence>
<dbReference type="EMBL" id="BCSY01000035">
    <property type="protein sequence ID" value="GAS94864.1"/>
    <property type="molecule type" value="Genomic_DNA"/>
</dbReference>
<reference evidence="2" key="1">
    <citation type="journal article" date="2016" name="Genome Announc.">
        <title>Draft Genome Sequences of Five Rapidly Growing Mycobacterium Species, M. thermoresistibile, M. fortuitum subsp. acetamidolyticum, M. canariasense, M. brisbanense, and M. novocastrense.</title>
        <authorList>
            <person name="Katahira K."/>
            <person name="Ogura Y."/>
            <person name="Gotoh Y."/>
            <person name="Hayashi T."/>
        </authorList>
    </citation>
    <scope>NUCLEOTIDE SEQUENCE [LARGE SCALE GENOMIC DNA]</scope>
    <source>
        <strain evidence="2">JCM15298</strain>
    </source>
</reference>
<dbReference type="Proteomes" id="UP000069443">
    <property type="component" value="Unassembled WGS sequence"/>
</dbReference>
<accession>A0A117I9K1</accession>
<dbReference type="AlphaFoldDB" id="A0A117I9K1"/>
<comment type="caution">
    <text evidence="1">The sequence shown here is derived from an EMBL/GenBank/DDBJ whole genome shotgun (WGS) entry which is preliminary data.</text>
</comment>
<gene>
    <name evidence="1" type="ORF">RMCC_1830</name>
</gene>
<protein>
    <submittedName>
        <fullName evidence="1">Gp45</fullName>
    </submittedName>
</protein>
<sequence>MFTKGTQVEVYSGPNVRDETGNPFWYPAVVSSGPIPLNAGQQGYYVLGVGPAAYPFDQYAKNESDLRPASAARADLDERYRAFCRWAGVS</sequence>
<reference evidence="2" key="2">
    <citation type="submission" date="2016-02" db="EMBL/GenBank/DDBJ databases">
        <title>Draft genome sequence of five rapidly growing Mycobacterium species.</title>
        <authorList>
            <person name="Katahira K."/>
            <person name="Gotou Y."/>
            <person name="Iida K."/>
            <person name="Ogura Y."/>
            <person name="Hayashi T."/>
        </authorList>
    </citation>
    <scope>NUCLEOTIDE SEQUENCE [LARGE SCALE GENOMIC DNA]</scope>
    <source>
        <strain evidence="2">JCM15298</strain>
    </source>
</reference>
<dbReference type="RefSeq" id="WP_062656058.1">
    <property type="nucleotide sequence ID" value="NZ_BCSY01000035.1"/>
</dbReference>
<name>A0A117I9K1_MYCCR</name>
<organism evidence="1 2">
    <name type="scientific">Mycolicibacterium canariasense</name>
    <name type="common">Mycobacterium canariasense</name>
    <dbReference type="NCBI Taxonomy" id="228230"/>
    <lineage>
        <taxon>Bacteria</taxon>
        <taxon>Bacillati</taxon>
        <taxon>Actinomycetota</taxon>
        <taxon>Actinomycetes</taxon>
        <taxon>Mycobacteriales</taxon>
        <taxon>Mycobacteriaceae</taxon>
        <taxon>Mycolicibacterium</taxon>
    </lineage>
</organism>